<dbReference type="PROSITE" id="PS51194">
    <property type="entry name" value="HELICASE_CTER"/>
    <property type="match status" value="1"/>
</dbReference>
<dbReference type="GO" id="GO:0005524">
    <property type="term" value="F:ATP binding"/>
    <property type="evidence" value="ECO:0007669"/>
    <property type="project" value="UniProtKB-KW"/>
</dbReference>
<reference evidence="7" key="1">
    <citation type="journal article" date="2020" name="Nat. Commun.">
        <title>Genome assembly of wild tea tree DASZ reveals pedigree and selection history of tea varieties.</title>
        <authorList>
            <person name="Zhang W."/>
            <person name="Zhang Y."/>
            <person name="Qiu H."/>
            <person name="Guo Y."/>
            <person name="Wan H."/>
            <person name="Zhang X."/>
            <person name="Scossa F."/>
            <person name="Alseekh S."/>
            <person name="Zhang Q."/>
            <person name="Wang P."/>
            <person name="Xu L."/>
            <person name="Schmidt M.H."/>
            <person name="Jia X."/>
            <person name="Li D."/>
            <person name="Zhu A."/>
            <person name="Guo F."/>
            <person name="Chen W."/>
            <person name="Ni D."/>
            <person name="Usadel B."/>
            <person name="Fernie A.R."/>
            <person name="Wen W."/>
        </authorList>
    </citation>
    <scope>NUCLEOTIDE SEQUENCE [LARGE SCALE GENOMIC DNA]</scope>
    <source>
        <strain evidence="7">cv. G240</strain>
    </source>
</reference>
<comment type="caution">
    <text evidence="6">The sequence shown here is derived from an EMBL/GenBank/DDBJ whole genome shotgun (WGS) entry which is preliminary data.</text>
</comment>
<dbReference type="GO" id="GO:0036297">
    <property type="term" value="P:interstrand cross-link repair"/>
    <property type="evidence" value="ECO:0007669"/>
    <property type="project" value="TreeGrafter"/>
</dbReference>
<evidence type="ECO:0000313" key="7">
    <source>
        <dbReference type="Proteomes" id="UP000593564"/>
    </source>
</evidence>
<dbReference type="EMBL" id="JACBKZ010000014">
    <property type="protein sequence ID" value="KAF5933785.1"/>
    <property type="molecule type" value="Genomic_DNA"/>
</dbReference>
<dbReference type="GO" id="GO:0005634">
    <property type="term" value="C:nucleus"/>
    <property type="evidence" value="ECO:0007669"/>
    <property type="project" value="TreeGrafter"/>
</dbReference>
<dbReference type="Pfam" id="PF22982">
    <property type="entry name" value="WHD_HRQ1"/>
    <property type="match status" value="1"/>
</dbReference>
<dbReference type="GO" id="GO:0003676">
    <property type="term" value="F:nucleic acid binding"/>
    <property type="evidence" value="ECO:0007669"/>
    <property type="project" value="InterPro"/>
</dbReference>
<dbReference type="SMART" id="SM00487">
    <property type="entry name" value="DEXDc"/>
    <property type="match status" value="1"/>
</dbReference>
<feature type="region of interest" description="Disordered" evidence="3">
    <location>
        <begin position="91"/>
        <end position="117"/>
    </location>
</feature>
<evidence type="ECO:0000256" key="1">
    <source>
        <dbReference type="ARBA" id="ARBA00022741"/>
    </source>
</evidence>
<reference evidence="6 7" key="2">
    <citation type="submission" date="2020-07" db="EMBL/GenBank/DDBJ databases">
        <title>Genome assembly of wild tea tree DASZ reveals pedigree and selection history of tea varieties.</title>
        <authorList>
            <person name="Zhang W."/>
        </authorList>
    </citation>
    <scope>NUCLEOTIDE SEQUENCE [LARGE SCALE GENOMIC DNA]</scope>
    <source>
        <strain evidence="7">cv. G240</strain>
        <tissue evidence="6">Leaf</tissue>
    </source>
</reference>
<dbReference type="InterPro" id="IPR027417">
    <property type="entry name" value="P-loop_NTPase"/>
</dbReference>
<keyword evidence="1" id="KW-0547">Nucleotide-binding</keyword>
<dbReference type="SUPFAM" id="SSF52540">
    <property type="entry name" value="P-loop containing nucleoside triphosphate hydrolases"/>
    <property type="match status" value="1"/>
</dbReference>
<evidence type="ECO:0000313" key="6">
    <source>
        <dbReference type="EMBL" id="KAF5933785.1"/>
    </source>
</evidence>
<dbReference type="Pfam" id="PF00270">
    <property type="entry name" value="DEAD"/>
    <property type="match status" value="1"/>
</dbReference>
<keyword evidence="2" id="KW-0067">ATP-binding</keyword>
<proteinExistence type="predicted"/>
<protein>
    <recommendedName>
        <fullName evidence="8">Helicase C-terminal domain-containing protein</fullName>
    </recommendedName>
</protein>
<dbReference type="PROSITE" id="PS51192">
    <property type="entry name" value="HELICASE_ATP_BIND_1"/>
    <property type="match status" value="1"/>
</dbReference>
<dbReference type="InterPro" id="IPR014001">
    <property type="entry name" value="Helicase_ATP-bd"/>
</dbReference>
<dbReference type="GO" id="GO:0043138">
    <property type="term" value="F:3'-5' DNA helicase activity"/>
    <property type="evidence" value="ECO:0007669"/>
    <property type="project" value="TreeGrafter"/>
</dbReference>
<dbReference type="Proteomes" id="UP000593564">
    <property type="component" value="Unassembled WGS sequence"/>
</dbReference>
<dbReference type="CDD" id="cd17923">
    <property type="entry name" value="DEXHc_Hrq1-like"/>
    <property type="match status" value="1"/>
</dbReference>
<dbReference type="CDD" id="cd18797">
    <property type="entry name" value="SF2_C_Hrq"/>
    <property type="match status" value="1"/>
</dbReference>
<dbReference type="SMART" id="SM00490">
    <property type="entry name" value="HELICc"/>
    <property type="match status" value="1"/>
</dbReference>
<name>A0A7J7G058_CAMSI</name>
<dbReference type="InterPro" id="IPR011545">
    <property type="entry name" value="DEAD/DEAH_box_helicase_dom"/>
</dbReference>
<feature type="region of interest" description="Disordered" evidence="3">
    <location>
        <begin position="359"/>
        <end position="380"/>
    </location>
</feature>
<evidence type="ECO:0000259" key="4">
    <source>
        <dbReference type="PROSITE" id="PS51192"/>
    </source>
</evidence>
<dbReference type="GO" id="GO:0006289">
    <property type="term" value="P:nucleotide-excision repair"/>
    <property type="evidence" value="ECO:0007669"/>
    <property type="project" value="TreeGrafter"/>
</dbReference>
<dbReference type="Gene3D" id="3.40.50.300">
    <property type="entry name" value="P-loop containing nucleotide triphosphate hydrolases"/>
    <property type="match status" value="3"/>
</dbReference>
<keyword evidence="7" id="KW-1185">Reference proteome</keyword>
<evidence type="ECO:0000256" key="2">
    <source>
        <dbReference type="ARBA" id="ARBA00022840"/>
    </source>
</evidence>
<evidence type="ECO:0000256" key="3">
    <source>
        <dbReference type="SAM" id="MobiDB-lite"/>
    </source>
</evidence>
<evidence type="ECO:0008006" key="8">
    <source>
        <dbReference type="Google" id="ProtNLM"/>
    </source>
</evidence>
<dbReference type="PANTHER" id="PTHR47957:SF3">
    <property type="entry name" value="ATP-DEPENDENT HELICASE HRQ1"/>
    <property type="match status" value="1"/>
</dbReference>
<dbReference type="Pfam" id="PF09369">
    <property type="entry name" value="MZB"/>
    <property type="match status" value="1"/>
</dbReference>
<evidence type="ECO:0000259" key="5">
    <source>
        <dbReference type="PROSITE" id="PS51194"/>
    </source>
</evidence>
<accession>A0A7J7G058</accession>
<organism evidence="6 7">
    <name type="scientific">Camellia sinensis</name>
    <name type="common">Tea plant</name>
    <name type="synonym">Thea sinensis</name>
    <dbReference type="NCBI Taxonomy" id="4442"/>
    <lineage>
        <taxon>Eukaryota</taxon>
        <taxon>Viridiplantae</taxon>
        <taxon>Streptophyta</taxon>
        <taxon>Embryophyta</taxon>
        <taxon>Tracheophyta</taxon>
        <taxon>Spermatophyta</taxon>
        <taxon>Magnoliopsida</taxon>
        <taxon>eudicotyledons</taxon>
        <taxon>Gunneridae</taxon>
        <taxon>Pentapetalae</taxon>
        <taxon>asterids</taxon>
        <taxon>Ericales</taxon>
        <taxon>Theaceae</taxon>
        <taxon>Camellia</taxon>
    </lineage>
</organism>
<dbReference type="InterPro" id="IPR001650">
    <property type="entry name" value="Helicase_C-like"/>
</dbReference>
<gene>
    <name evidence="6" type="ORF">HYC85_029956</name>
</gene>
<sequence>MGENEKENEGESEIQGVKLGLQSRIKSHSIESGEFIVLVPYMKKDQQQTQQYNDAGTRLKDKNECSTSKAADSAWSDMMQDLSFLRDISRKGNQPNVESKSMNSGDSNDVTGVSPVNRSSETKLKRTFKQEGNVDDIITGVLHSAENSQLDEQNCKRLMQLLESVNCLTNPHSGHCMLKELYLQDSDTNPYANENNACLCPSWLKTLMKAFYFLNIYSAYLQMQREKITSTYLKEALDQLSKFGLQVGIADLEHLSVLCPKVVRFVNDEIGISNSLGTLVIINSLVEQRHQVESTSHTVARKHVPTSKIVNAINKREGSFKTNLCNAVKLLMNKNGNEMEKFLPLEDLLMFMKESGTTARGNEAKRARRSSATSSSHSFEARCHDTNPLLPVKMVEHLRKGIGAWGQKNGLVLVFPWTAHPLSRPQRVNERENWCGGTGTSTKHRWVYSVELSDAVCGAKNGSAVGCGGQSMVHVEKISARVACHVEIPNELSEKMKSALKCIGITRLYSHQAESVRASLAGKHVVVATMTSSGKSLCYNLPVLEVLSQNLLACALYLFPTKALAQDQLRALLAMTKEFDTSLDIGIYDGDTSQEDRIWLRDNARLLITNPDMLHMSILPFHGQFRRILSNLSNMASSSRPATQNMASSSRGLLTLFPELNESTREITGAVASEPQPNTSGFAPLNFPMRSVEQKMAVQTDIEANQFVVIDEAHTYKGAFGCHTALILRRLRRLCSHVYGSDPSFVFCTATSANPREHAMELANLPTMELIQNDGSPSGQKLFVLWNPPLCPKTVSKRTTNVIDKKESLDKDIIFRRSSPILEVSCLFAEIVQHGLRCIVFCKTRKLCELVLCYTCCNLISVIVIRREILQETAPHLVNSICAYRAGYIAQDRRRIESEFFSGNLCGVAATNALELGIDVGHIDVTLHLGFPGSIASLWQQAGRSGRREKPSLAVYVAFEGPLDQYFMKFPQKLFRSSIECCHVDPKNQQVLEQHLVCAAVEHSLSFLHDEIYFGPGIKNAIMALKSKGYLIADPSKDSPNRIWSYIGHEKMPSRNVSIRAIETEKYKVIDKQKNEVLEEIEESKAFFQVYDGAVYMHQGKTYLVKELDISSKIALCQAADLKYYTKTRDYTDVHVIGGKIAYPARISNIQLSRTTSQVNTCKVTTTWFGFYRIWRGSNQIFDAVDLLLPTYSYESQAVWIRVPQSIKAAVEIKNLSFRAGLHAADHALLNVIPLYIICNSSDLASECVNPHDSRYVPERILLYDQHPGGTGISAQVQPIFTELLMAALELLTSCCCSADTGCPNCNLACHEYNEVLHKDAAIIIIKLCLNFFKKMYKILKKFNKNKKIRKIKKIDNTNKIANLFNISFDIDEQRKYTQNDSIVGLCPKQARMITKLNAYLSSGGGGGGGVSGSIDGDSDSGGLVVMAVAIVVVVKQWWCLCLHFKRHLNF</sequence>
<dbReference type="InterPro" id="IPR055227">
    <property type="entry name" value="HRQ1_WHD"/>
</dbReference>
<feature type="domain" description="Helicase ATP-binding" evidence="4">
    <location>
        <begin position="516"/>
        <end position="770"/>
    </location>
</feature>
<dbReference type="Pfam" id="PF00271">
    <property type="entry name" value="Helicase_C"/>
    <property type="match status" value="1"/>
</dbReference>
<feature type="domain" description="Helicase C-terminal" evidence="5">
    <location>
        <begin position="830"/>
        <end position="990"/>
    </location>
</feature>
<dbReference type="PANTHER" id="PTHR47957">
    <property type="entry name" value="ATP-DEPENDENT HELICASE HRQ1"/>
    <property type="match status" value="1"/>
</dbReference>
<dbReference type="InterPro" id="IPR018973">
    <property type="entry name" value="MZB"/>
</dbReference>